<feature type="region of interest" description="Disordered" evidence="1">
    <location>
        <begin position="210"/>
        <end position="300"/>
    </location>
</feature>
<gene>
    <name evidence="2" type="ORF">BJ085DRAFT_29209</name>
</gene>
<proteinExistence type="predicted"/>
<sequence length="439" mass="47185">MHVHRCLLIRDIHYAQALDHSSSKGPSKSDSGVASTVSPGPTYRLTVRPRQPDLVHSARHIDSNKYLDFSRVRVSGILVERIEDTGDAIQPSEPVYGRYTYYLDDGTAIIGFRFRVPEDNVQRYYFARLEASLNVSIGSSVEVLGSVVPTSLAMPISVGPATNHASVNRIISCTGCDIKSDVMCDVLPALESIKLYRDHYFPGVFNQSPEAKPPLTAKVPPATPTRRFGQPPATDPRNGHWVPDQRVAPYQTSSPRADRRFGLPGSQLPAKPPPPPALLGPSTISGHLNTTNGGVKGYPGPAASAWSSSLLASTQPPPPLSTASTTVTVATVPGHPTAGDQAIADFMNDDDDDEGLADLLFEDWNATPGFNIPAGFTQPTEGAARHPVPPSEIENSIRQSGAIGISLETLQSKFNLSLGDLHNILNEMSSVVYEPDTIN</sequence>
<evidence type="ECO:0000313" key="3">
    <source>
        <dbReference type="Proteomes" id="UP000268162"/>
    </source>
</evidence>
<dbReference type="OrthoDB" id="2110829at2759"/>
<dbReference type="Proteomes" id="UP000268162">
    <property type="component" value="Unassembled WGS sequence"/>
</dbReference>
<feature type="region of interest" description="Disordered" evidence="1">
    <location>
        <begin position="19"/>
        <end position="46"/>
    </location>
</feature>
<protein>
    <submittedName>
        <fullName evidence="2">Uncharacterized protein</fullName>
    </submittedName>
</protein>
<organism evidence="2 3">
    <name type="scientific">Dimargaris cristalligena</name>
    <dbReference type="NCBI Taxonomy" id="215637"/>
    <lineage>
        <taxon>Eukaryota</taxon>
        <taxon>Fungi</taxon>
        <taxon>Fungi incertae sedis</taxon>
        <taxon>Zoopagomycota</taxon>
        <taxon>Kickxellomycotina</taxon>
        <taxon>Dimargaritomycetes</taxon>
        <taxon>Dimargaritales</taxon>
        <taxon>Dimargaritaceae</taxon>
        <taxon>Dimargaris</taxon>
    </lineage>
</organism>
<dbReference type="AlphaFoldDB" id="A0A4Q0A212"/>
<name>A0A4Q0A212_9FUNG</name>
<dbReference type="EMBL" id="ML002225">
    <property type="protein sequence ID" value="RKP40104.1"/>
    <property type="molecule type" value="Genomic_DNA"/>
</dbReference>
<evidence type="ECO:0000256" key="1">
    <source>
        <dbReference type="SAM" id="MobiDB-lite"/>
    </source>
</evidence>
<feature type="compositionally biased region" description="Low complexity" evidence="1">
    <location>
        <begin position="23"/>
        <end position="32"/>
    </location>
</feature>
<reference evidence="3" key="1">
    <citation type="journal article" date="2018" name="Nat. Microbiol.">
        <title>Leveraging single-cell genomics to expand the fungal tree of life.</title>
        <authorList>
            <person name="Ahrendt S.R."/>
            <person name="Quandt C.A."/>
            <person name="Ciobanu D."/>
            <person name="Clum A."/>
            <person name="Salamov A."/>
            <person name="Andreopoulos B."/>
            <person name="Cheng J.F."/>
            <person name="Woyke T."/>
            <person name="Pelin A."/>
            <person name="Henrissat B."/>
            <person name="Reynolds N.K."/>
            <person name="Benny G.L."/>
            <person name="Smith M.E."/>
            <person name="James T.Y."/>
            <person name="Grigoriev I.V."/>
        </authorList>
    </citation>
    <scope>NUCLEOTIDE SEQUENCE [LARGE SCALE GENOMIC DNA]</scope>
    <source>
        <strain evidence="3">RSA 468</strain>
    </source>
</reference>
<feature type="compositionally biased region" description="Polar residues" evidence="1">
    <location>
        <begin position="283"/>
        <end position="293"/>
    </location>
</feature>
<keyword evidence="3" id="KW-1185">Reference proteome</keyword>
<accession>A0A4Q0A212</accession>
<evidence type="ECO:0000313" key="2">
    <source>
        <dbReference type="EMBL" id="RKP40104.1"/>
    </source>
</evidence>